<evidence type="ECO:0000313" key="3">
    <source>
        <dbReference type="Proteomes" id="UP000243024"/>
    </source>
</evidence>
<dbReference type="Proteomes" id="UP000243024">
    <property type="component" value="Unassembled WGS sequence"/>
</dbReference>
<evidence type="ECO:0000313" key="2">
    <source>
        <dbReference type="EMBL" id="OAR03849.1"/>
    </source>
</evidence>
<dbReference type="OrthoDB" id="9769691at2"/>
<dbReference type="InterPro" id="IPR042088">
    <property type="entry name" value="OligoPept_F_C"/>
</dbReference>
<dbReference type="AlphaFoldDB" id="A0A132MH52"/>
<organism evidence="2 3">
    <name type="scientific">Hydrogenibacillus schlegelii</name>
    <name type="common">Bacillus schlegelii</name>
    <dbReference type="NCBI Taxonomy" id="1484"/>
    <lineage>
        <taxon>Bacteria</taxon>
        <taxon>Bacillati</taxon>
        <taxon>Bacillota</taxon>
        <taxon>Bacilli</taxon>
        <taxon>Bacillales</taxon>
        <taxon>Bacillales Family X. Incertae Sedis</taxon>
        <taxon>Hydrogenibacillus</taxon>
    </lineage>
</organism>
<comment type="caution">
    <text evidence="2">The sequence shown here is derived from an EMBL/GenBank/DDBJ whole genome shotgun (WGS) entry which is preliminary data.</text>
</comment>
<reference evidence="2 3" key="1">
    <citation type="submission" date="2015-09" db="EMBL/GenBank/DDBJ databases">
        <title>Draft genome sequence of Hydrogenibacillus schlegelii DSM 2000.</title>
        <authorList>
            <person name="Hemp J."/>
        </authorList>
    </citation>
    <scope>NUCLEOTIDE SEQUENCE [LARGE SCALE GENOMIC DNA]</scope>
    <source>
        <strain evidence="2 3">MA 48</strain>
    </source>
</reference>
<dbReference type="RefSeq" id="WP_066202084.1">
    <property type="nucleotide sequence ID" value="NZ_CBCSAS010000001.1"/>
</dbReference>
<accession>A0A132MH52</accession>
<name>A0A132MH52_HYDSH</name>
<gene>
    <name evidence="2" type="ORF">SA87_03150</name>
</gene>
<evidence type="ECO:0000256" key="1">
    <source>
        <dbReference type="SAM" id="MobiDB-lite"/>
    </source>
</evidence>
<feature type="region of interest" description="Disordered" evidence="1">
    <location>
        <begin position="1"/>
        <end position="46"/>
    </location>
</feature>
<dbReference type="STRING" id="1484.SA87_03150"/>
<dbReference type="EMBL" id="JXBB01000034">
    <property type="protein sequence ID" value="OAR03849.1"/>
    <property type="molecule type" value="Genomic_DNA"/>
</dbReference>
<protein>
    <submittedName>
        <fullName evidence="2">Uncharacterized protein</fullName>
    </submittedName>
</protein>
<sequence>MGCRRPEANAPRPVPRGEGKAARAFAPRLVRRRGAASGPEGDDPLYEGAAIIAEGPSFHRRYRALLRDTGRLPVERLARAHLGADLTRPKFWERAVEAAVADVDAFVREADVLPADGER</sequence>
<dbReference type="Gene3D" id="1.10.1370.20">
    <property type="entry name" value="Oligoendopeptidase f, C-terminal domain"/>
    <property type="match status" value="1"/>
</dbReference>
<proteinExistence type="predicted"/>
<keyword evidence="3" id="KW-1185">Reference proteome</keyword>